<dbReference type="GO" id="GO:0033228">
    <property type="term" value="P:cysteine export across plasma membrane"/>
    <property type="evidence" value="ECO:0007669"/>
    <property type="project" value="TreeGrafter"/>
</dbReference>
<evidence type="ECO:0000256" key="4">
    <source>
        <dbReference type="ARBA" id="ARBA00022989"/>
    </source>
</evidence>
<feature type="transmembrane region" description="Helical" evidence="6">
    <location>
        <begin position="37"/>
        <end position="58"/>
    </location>
</feature>
<feature type="transmembrane region" description="Helical" evidence="6">
    <location>
        <begin position="108"/>
        <end position="131"/>
    </location>
</feature>
<evidence type="ECO:0000256" key="6">
    <source>
        <dbReference type="SAM" id="Phobius"/>
    </source>
</evidence>
<dbReference type="Pfam" id="PF01810">
    <property type="entry name" value="LysE"/>
    <property type="match status" value="1"/>
</dbReference>
<gene>
    <name evidence="7" type="ORF">BEH_14265</name>
</gene>
<dbReference type="EMBL" id="CP011974">
    <property type="protein sequence ID" value="AKO93140.1"/>
    <property type="molecule type" value="Genomic_DNA"/>
</dbReference>
<dbReference type="RefSeq" id="WP_040061245.1">
    <property type="nucleotide sequence ID" value="NZ_CP011974.1"/>
</dbReference>
<keyword evidence="8" id="KW-1185">Reference proteome</keyword>
<dbReference type="KEGG" id="beo:BEH_14265"/>
<dbReference type="AlphaFoldDB" id="A0A0H4KHR4"/>
<dbReference type="GO" id="GO:0005886">
    <property type="term" value="C:plasma membrane"/>
    <property type="evidence" value="ECO:0007669"/>
    <property type="project" value="UniProtKB-SubCell"/>
</dbReference>
<feature type="transmembrane region" description="Helical" evidence="6">
    <location>
        <begin position="6"/>
        <end position="25"/>
    </location>
</feature>
<keyword evidence="3 6" id="KW-0812">Transmembrane</keyword>
<name>A0A0H4KHR4_9BACI</name>
<proteinExistence type="predicted"/>
<protein>
    <submittedName>
        <fullName evidence="7">Lysine transporter LysE</fullName>
    </submittedName>
</protein>
<dbReference type="InterPro" id="IPR001123">
    <property type="entry name" value="LeuE-type"/>
</dbReference>
<dbReference type="Proteomes" id="UP000036202">
    <property type="component" value="Chromosome"/>
</dbReference>
<keyword evidence="5 6" id="KW-0472">Membrane</keyword>
<keyword evidence="4 6" id="KW-1133">Transmembrane helix</keyword>
<evidence type="ECO:0000313" key="8">
    <source>
        <dbReference type="Proteomes" id="UP000036202"/>
    </source>
</evidence>
<dbReference type="GO" id="GO:0015171">
    <property type="term" value="F:amino acid transmembrane transporter activity"/>
    <property type="evidence" value="ECO:0007669"/>
    <property type="project" value="TreeGrafter"/>
</dbReference>
<reference evidence="7 8" key="1">
    <citation type="journal article" date="2015" name="PLoS ONE">
        <title>Genome Sequence of Bacillus endophyticus and Analysis of Its Companion Mechanism in the Ketogulonigenium vulgare-Bacillus Strain Consortium.</title>
        <authorList>
            <person name="Jia N."/>
            <person name="Du J."/>
            <person name="Ding M.Z."/>
            <person name="Gao F."/>
            <person name="Yuan Y.J."/>
        </authorList>
    </citation>
    <scope>NUCLEOTIDE SEQUENCE [LARGE SCALE GENOMIC DNA]</scope>
    <source>
        <strain evidence="7 8">Hbe603</strain>
    </source>
</reference>
<organism evidence="7 8">
    <name type="scientific">Priestia filamentosa</name>
    <dbReference type="NCBI Taxonomy" id="1402861"/>
    <lineage>
        <taxon>Bacteria</taxon>
        <taxon>Bacillati</taxon>
        <taxon>Bacillota</taxon>
        <taxon>Bacilli</taxon>
        <taxon>Bacillales</taxon>
        <taxon>Bacillaceae</taxon>
        <taxon>Priestia</taxon>
    </lineage>
</organism>
<feature type="transmembrane region" description="Helical" evidence="6">
    <location>
        <begin position="70"/>
        <end position="88"/>
    </location>
</feature>
<accession>A0A0H4KHR4</accession>
<dbReference type="OrthoDB" id="198428at2"/>
<dbReference type="PANTHER" id="PTHR30086:SF20">
    <property type="entry name" value="ARGININE EXPORTER PROTEIN ARGO-RELATED"/>
    <property type="match status" value="1"/>
</dbReference>
<evidence type="ECO:0000256" key="2">
    <source>
        <dbReference type="ARBA" id="ARBA00022475"/>
    </source>
</evidence>
<reference evidence="8" key="2">
    <citation type="submission" date="2015-06" db="EMBL/GenBank/DDBJ databases">
        <title>Genome Sequence of Bacillus endophyticus and Analysis of its Companion Mechanism in the Ketogulonigenium vulgare-Bacillus strain Consortium.</title>
        <authorList>
            <person name="Jia N."/>
            <person name="Du J."/>
            <person name="Ding M.-Z."/>
            <person name="Gao F."/>
            <person name="Yuan Y.-J."/>
        </authorList>
    </citation>
    <scope>NUCLEOTIDE SEQUENCE [LARGE SCALE GENOMIC DNA]</scope>
    <source>
        <strain evidence="8">Hbe603</strain>
    </source>
</reference>
<dbReference type="PANTHER" id="PTHR30086">
    <property type="entry name" value="ARGININE EXPORTER PROTEIN ARGO"/>
    <property type="match status" value="1"/>
</dbReference>
<dbReference type="PATRIC" id="fig|135735.6.peg.3019"/>
<feature type="transmembrane region" description="Helical" evidence="6">
    <location>
        <begin position="172"/>
        <end position="190"/>
    </location>
</feature>
<evidence type="ECO:0000256" key="3">
    <source>
        <dbReference type="ARBA" id="ARBA00022692"/>
    </source>
</evidence>
<feature type="transmembrane region" description="Helical" evidence="6">
    <location>
        <begin position="137"/>
        <end position="160"/>
    </location>
</feature>
<evidence type="ECO:0000256" key="5">
    <source>
        <dbReference type="ARBA" id="ARBA00023136"/>
    </source>
</evidence>
<comment type="subcellular location">
    <subcellularLocation>
        <location evidence="1">Cell membrane</location>
        <topology evidence="1">Multi-pass membrane protein</topology>
    </subcellularLocation>
</comment>
<evidence type="ECO:0000313" key="7">
    <source>
        <dbReference type="EMBL" id="AKO93140.1"/>
    </source>
</evidence>
<keyword evidence="2" id="KW-1003">Cell membrane</keyword>
<sequence length="191" mass="21450">MNFTAFLSYIIITSITPGPSNLLMMNEARKFGFKRSLPFNIGILSGFIILGILTSLLTTSLYKWMPMIEPYFKIVGAVYLLYLAWKIAFTKGGKDEGINNQSSFFSGLFFQILNVKSILYFLTAMSTFVLPYSSSNITILFFMSLTIVIGCVALLLWAVFGSAFKKIFSKHNKAINIVMCLLLIYSAITIF</sequence>
<evidence type="ECO:0000256" key="1">
    <source>
        <dbReference type="ARBA" id="ARBA00004651"/>
    </source>
</evidence>